<dbReference type="GO" id="GO:0005739">
    <property type="term" value="C:mitochondrion"/>
    <property type="evidence" value="ECO:0007669"/>
    <property type="project" value="TreeGrafter"/>
</dbReference>
<feature type="compositionally biased region" description="Acidic residues" evidence="4">
    <location>
        <begin position="71"/>
        <end position="81"/>
    </location>
</feature>
<name>A0A1B9GZK3_9TREE</name>
<reference evidence="6 7" key="1">
    <citation type="submission" date="2013-07" db="EMBL/GenBank/DDBJ databases">
        <title>The Genome Sequence of Cryptococcus heveanensis BCC8398.</title>
        <authorList>
            <consortium name="The Broad Institute Genome Sequencing Platform"/>
            <person name="Cuomo C."/>
            <person name="Litvintseva A."/>
            <person name="Chen Y."/>
            <person name="Heitman J."/>
            <person name="Sun S."/>
            <person name="Springer D."/>
            <person name="Dromer F."/>
            <person name="Young S.K."/>
            <person name="Zeng Q."/>
            <person name="Gargeya S."/>
            <person name="Fitzgerald M."/>
            <person name="Abouelleil A."/>
            <person name="Alvarado L."/>
            <person name="Berlin A.M."/>
            <person name="Chapman S.B."/>
            <person name="Dewar J."/>
            <person name="Goldberg J."/>
            <person name="Griggs A."/>
            <person name="Gujja S."/>
            <person name="Hansen M."/>
            <person name="Howarth C."/>
            <person name="Imamovic A."/>
            <person name="Larimer J."/>
            <person name="McCowan C."/>
            <person name="Murphy C."/>
            <person name="Pearson M."/>
            <person name="Priest M."/>
            <person name="Roberts A."/>
            <person name="Saif S."/>
            <person name="Shea T."/>
            <person name="Sykes S."/>
            <person name="Wortman J."/>
            <person name="Nusbaum C."/>
            <person name="Birren B."/>
        </authorList>
    </citation>
    <scope>NUCLEOTIDE SEQUENCE [LARGE SCALE GENOMIC DNA]</scope>
    <source>
        <strain evidence="6 7">BCC8398</strain>
    </source>
</reference>
<evidence type="ECO:0000313" key="6">
    <source>
        <dbReference type="EMBL" id="OCF36434.1"/>
    </source>
</evidence>
<dbReference type="GO" id="GO:0043023">
    <property type="term" value="F:ribosomal large subunit binding"/>
    <property type="evidence" value="ECO:0007669"/>
    <property type="project" value="TreeGrafter"/>
</dbReference>
<evidence type="ECO:0000256" key="2">
    <source>
        <dbReference type="ARBA" id="ARBA00022917"/>
    </source>
</evidence>
<dbReference type="Gene3D" id="3.30.1360.40">
    <property type="match status" value="1"/>
</dbReference>
<evidence type="ECO:0000256" key="1">
    <source>
        <dbReference type="ARBA" id="ARBA00005912"/>
    </source>
</evidence>
<dbReference type="EMBL" id="KI669495">
    <property type="protein sequence ID" value="OCF36434.1"/>
    <property type="molecule type" value="Genomic_DNA"/>
</dbReference>
<dbReference type="Proteomes" id="UP000092666">
    <property type="component" value="Unassembled WGS sequence"/>
</dbReference>
<evidence type="ECO:0000313" key="7">
    <source>
        <dbReference type="Proteomes" id="UP000092666"/>
    </source>
</evidence>
<proteinExistence type="inferred from homology"/>
<dbReference type="GO" id="GO:0006412">
    <property type="term" value="P:translation"/>
    <property type="evidence" value="ECO:0007669"/>
    <property type="project" value="UniProtKB-KW"/>
</dbReference>
<reference evidence="7" key="2">
    <citation type="submission" date="2013-12" db="EMBL/GenBank/DDBJ databases">
        <title>Evolution of pathogenesis and genome organization in the Tremellales.</title>
        <authorList>
            <person name="Cuomo C."/>
            <person name="Litvintseva A."/>
            <person name="Heitman J."/>
            <person name="Chen Y."/>
            <person name="Sun S."/>
            <person name="Springer D."/>
            <person name="Dromer F."/>
            <person name="Young S."/>
            <person name="Zeng Q."/>
            <person name="Chapman S."/>
            <person name="Gujja S."/>
            <person name="Saif S."/>
            <person name="Birren B."/>
        </authorList>
    </citation>
    <scope>NUCLEOTIDE SEQUENCE [LARGE SCALE GENOMIC DNA]</scope>
    <source>
        <strain evidence="7">BCC8398</strain>
    </source>
</reference>
<evidence type="ECO:0000256" key="3">
    <source>
        <dbReference type="ARBA" id="ARBA00024909"/>
    </source>
</evidence>
<dbReference type="SUPFAM" id="SSF55194">
    <property type="entry name" value="Ribosome recycling factor, RRF"/>
    <property type="match status" value="1"/>
</dbReference>
<evidence type="ECO:0000259" key="5">
    <source>
        <dbReference type="Pfam" id="PF01765"/>
    </source>
</evidence>
<dbReference type="Gene3D" id="1.10.132.20">
    <property type="entry name" value="Ribosome-recycling factor"/>
    <property type="match status" value="1"/>
</dbReference>
<accession>A0A1B9GZK3</accession>
<keyword evidence="2" id="KW-0648">Protein biosynthesis</keyword>
<dbReference type="Pfam" id="PF01765">
    <property type="entry name" value="RRF"/>
    <property type="match status" value="1"/>
</dbReference>
<feature type="domain" description="Ribosome recycling factor" evidence="5">
    <location>
        <begin position="115"/>
        <end position="263"/>
    </location>
</feature>
<dbReference type="InterPro" id="IPR023584">
    <property type="entry name" value="Ribosome_recyc_fac_dom"/>
</dbReference>
<evidence type="ECO:0000256" key="4">
    <source>
        <dbReference type="SAM" id="MobiDB-lite"/>
    </source>
</evidence>
<organism evidence="6 7">
    <name type="scientific">Kwoniella heveanensis BCC8398</name>
    <dbReference type="NCBI Taxonomy" id="1296120"/>
    <lineage>
        <taxon>Eukaryota</taxon>
        <taxon>Fungi</taxon>
        <taxon>Dikarya</taxon>
        <taxon>Basidiomycota</taxon>
        <taxon>Agaricomycotina</taxon>
        <taxon>Tremellomycetes</taxon>
        <taxon>Tremellales</taxon>
        <taxon>Cryptococcaceae</taxon>
        <taxon>Kwoniella</taxon>
    </lineage>
</organism>
<comment type="function">
    <text evidence="3">Necessary for protein synthesis in mitochondria. Functions as a ribosome recycling factor in mitochondria.</text>
</comment>
<gene>
    <name evidence="6" type="ORF">I316_01683</name>
</gene>
<dbReference type="PANTHER" id="PTHR20982">
    <property type="entry name" value="RIBOSOME RECYCLING FACTOR"/>
    <property type="match status" value="1"/>
</dbReference>
<keyword evidence="7" id="KW-1185">Reference proteome</keyword>
<dbReference type="InterPro" id="IPR002661">
    <property type="entry name" value="Ribosome_recyc_fac"/>
</dbReference>
<dbReference type="InterPro" id="IPR036191">
    <property type="entry name" value="RRF_sf"/>
</dbReference>
<dbReference type="PANTHER" id="PTHR20982:SF3">
    <property type="entry name" value="MITOCHONDRIAL RIBOSOME RECYCLING FACTOR PSEUDO 1"/>
    <property type="match status" value="1"/>
</dbReference>
<sequence>MRSAALRKALRPLTRLTSTPTVSAPFLPIRATLPRPSLTSSAATFTSTSITQKKNKGSPPKSSKAKLRITEDDEAGAADDEGAGEAVIADVVEKARGKMEKAVHWAKAVIFEDVERIRGRVTPALLDSVRVEIPGTKDQCHLNTLASITMKGNALFVEVWDSDSTKHVESAIHRANLPGMSPQKTGANTLKIPVARPTAEQRTEILRQLASTVEAAKSQIRMARTEGFKHLGGRKSNGTDDIQKIVDASSKELDEQMALAKKEFEKA</sequence>
<feature type="region of interest" description="Disordered" evidence="4">
    <location>
        <begin position="38"/>
        <end position="81"/>
    </location>
</feature>
<dbReference type="STRING" id="1296120.A0A1B9GZK3"/>
<feature type="compositionally biased region" description="Low complexity" evidence="4">
    <location>
        <begin position="38"/>
        <end position="62"/>
    </location>
</feature>
<dbReference type="OrthoDB" id="407355at2759"/>
<comment type="similarity">
    <text evidence="1">Belongs to the RRF family.</text>
</comment>
<dbReference type="AlphaFoldDB" id="A0A1B9GZK3"/>
<protein>
    <submittedName>
        <fullName evidence="6">Ribosome recycling factor</fullName>
    </submittedName>
</protein>